<name>A0A1F6EUT0_9BACT</name>
<evidence type="ECO:0000259" key="3">
    <source>
        <dbReference type="Pfam" id="PF18914"/>
    </source>
</evidence>
<feature type="chain" id="PRO_5009524231" description="Peptidoglycan binding-like domain-containing protein" evidence="1">
    <location>
        <begin position="23"/>
        <end position="284"/>
    </location>
</feature>
<evidence type="ECO:0000313" key="5">
    <source>
        <dbReference type="Proteomes" id="UP000177215"/>
    </source>
</evidence>
<evidence type="ECO:0000256" key="1">
    <source>
        <dbReference type="SAM" id="SignalP"/>
    </source>
</evidence>
<gene>
    <name evidence="4" type="ORF">A3B35_01955</name>
</gene>
<evidence type="ECO:0000259" key="2">
    <source>
        <dbReference type="Pfam" id="PF01471"/>
    </source>
</evidence>
<organism evidence="4 5">
    <name type="scientific">Candidatus Kaiserbacteria bacterium RIFCSPLOWO2_01_FULL_54_24</name>
    <dbReference type="NCBI Taxonomy" id="1798515"/>
    <lineage>
        <taxon>Bacteria</taxon>
        <taxon>Candidatus Kaiseribacteriota</taxon>
    </lineage>
</organism>
<proteinExistence type="predicted"/>
<dbReference type="Gene3D" id="1.10.101.10">
    <property type="entry name" value="PGBD-like superfamily/PGBD"/>
    <property type="match status" value="1"/>
</dbReference>
<dbReference type="AlphaFoldDB" id="A0A1F6EUT0"/>
<dbReference type="InterPro" id="IPR036366">
    <property type="entry name" value="PGBDSf"/>
</dbReference>
<feature type="domain" description="DUF5666" evidence="3">
    <location>
        <begin position="169"/>
        <end position="241"/>
    </location>
</feature>
<protein>
    <recommendedName>
        <fullName evidence="6">Peptidoglycan binding-like domain-containing protein</fullName>
    </recommendedName>
</protein>
<dbReference type="Pfam" id="PF01471">
    <property type="entry name" value="PG_binding_1"/>
    <property type="match status" value="1"/>
</dbReference>
<accession>A0A1F6EUT0</accession>
<feature type="domain" description="Peptidoglycan binding-like" evidence="2">
    <location>
        <begin position="86"/>
        <end position="143"/>
    </location>
</feature>
<dbReference type="InterPro" id="IPR002477">
    <property type="entry name" value="Peptidoglycan-bd-like"/>
</dbReference>
<keyword evidence="1" id="KW-0732">Signal</keyword>
<dbReference type="EMBL" id="MFMC01000019">
    <property type="protein sequence ID" value="OGG77375.1"/>
    <property type="molecule type" value="Genomic_DNA"/>
</dbReference>
<reference evidence="4 5" key="1">
    <citation type="journal article" date="2016" name="Nat. Commun.">
        <title>Thousands of microbial genomes shed light on interconnected biogeochemical processes in an aquifer system.</title>
        <authorList>
            <person name="Anantharaman K."/>
            <person name="Brown C.T."/>
            <person name="Hug L.A."/>
            <person name="Sharon I."/>
            <person name="Castelle C.J."/>
            <person name="Probst A.J."/>
            <person name="Thomas B.C."/>
            <person name="Singh A."/>
            <person name="Wilkins M.J."/>
            <person name="Karaoz U."/>
            <person name="Brodie E.L."/>
            <person name="Williams K.H."/>
            <person name="Hubbard S.S."/>
            <person name="Banfield J.F."/>
        </authorList>
    </citation>
    <scope>NUCLEOTIDE SEQUENCE [LARGE SCALE GENOMIC DNA]</scope>
</reference>
<feature type="signal peptide" evidence="1">
    <location>
        <begin position="1"/>
        <end position="22"/>
    </location>
</feature>
<sequence>MHKRIIAGAVVAAAMLPVLTSAQTDVAAQMQSLLSQIQALQLQLKNLVASSSVGVMMKRDGENIPPGQVAKAMCIQLARNLRAGTSGDDVRSLQEMLREDKENGFMGTATGFFGPLTARAMAKFQMRMGIASSSDGSVGPLTRGYFERACGKGLGKQDDDAEKSRKIAGEITAVATSSITIKSGNGNSRVVNITASTTIQVYAAATSTPTTGTMADLTVGKRASAMGTPNADGSLTALEVKVGMGVEIMSPPKPLIKMLKFDHRGKKLMEKMMDDDSDDGGDDD</sequence>
<dbReference type="STRING" id="1798515.A3B35_01955"/>
<comment type="caution">
    <text evidence="4">The sequence shown here is derived from an EMBL/GenBank/DDBJ whole genome shotgun (WGS) entry which is preliminary data.</text>
</comment>
<dbReference type="InterPro" id="IPR036365">
    <property type="entry name" value="PGBD-like_sf"/>
</dbReference>
<evidence type="ECO:0008006" key="6">
    <source>
        <dbReference type="Google" id="ProtNLM"/>
    </source>
</evidence>
<dbReference type="Pfam" id="PF18914">
    <property type="entry name" value="DUF5666"/>
    <property type="match status" value="1"/>
</dbReference>
<dbReference type="SUPFAM" id="SSF47090">
    <property type="entry name" value="PGBD-like"/>
    <property type="match status" value="1"/>
</dbReference>
<dbReference type="InterPro" id="IPR043724">
    <property type="entry name" value="DUF5666"/>
</dbReference>
<dbReference type="Proteomes" id="UP000177215">
    <property type="component" value="Unassembled WGS sequence"/>
</dbReference>
<evidence type="ECO:0000313" key="4">
    <source>
        <dbReference type="EMBL" id="OGG77375.1"/>
    </source>
</evidence>